<name>A0AA88QCR7_9TELE</name>
<proteinExistence type="predicted"/>
<evidence type="ECO:0000256" key="1">
    <source>
        <dbReference type="SAM" id="MobiDB-lite"/>
    </source>
</evidence>
<feature type="region of interest" description="Disordered" evidence="1">
    <location>
        <begin position="1"/>
        <end position="32"/>
    </location>
</feature>
<feature type="compositionally biased region" description="Basic and acidic residues" evidence="1">
    <location>
        <begin position="1"/>
        <end position="11"/>
    </location>
</feature>
<organism evidence="2 3">
    <name type="scientific">Cirrhinus molitorella</name>
    <name type="common">mud carp</name>
    <dbReference type="NCBI Taxonomy" id="172907"/>
    <lineage>
        <taxon>Eukaryota</taxon>
        <taxon>Metazoa</taxon>
        <taxon>Chordata</taxon>
        <taxon>Craniata</taxon>
        <taxon>Vertebrata</taxon>
        <taxon>Euteleostomi</taxon>
        <taxon>Actinopterygii</taxon>
        <taxon>Neopterygii</taxon>
        <taxon>Teleostei</taxon>
        <taxon>Ostariophysi</taxon>
        <taxon>Cypriniformes</taxon>
        <taxon>Cyprinidae</taxon>
        <taxon>Labeoninae</taxon>
        <taxon>Labeonini</taxon>
        <taxon>Cirrhinus</taxon>
    </lineage>
</organism>
<sequence>MGPHDRTDEKLLPSGNAGREGGLTRHSHRREKKWQRLAAVGTITGQPVSSLKVFKESERKKERKSMTL</sequence>
<gene>
    <name evidence="2" type="ORF">Q8A67_002424</name>
</gene>
<evidence type="ECO:0000313" key="2">
    <source>
        <dbReference type="EMBL" id="KAK2914025.1"/>
    </source>
</evidence>
<dbReference type="EMBL" id="JAUYZG010000002">
    <property type="protein sequence ID" value="KAK2914025.1"/>
    <property type="molecule type" value="Genomic_DNA"/>
</dbReference>
<keyword evidence="3" id="KW-1185">Reference proteome</keyword>
<protein>
    <submittedName>
        <fullName evidence="2">Uncharacterized protein</fullName>
    </submittedName>
</protein>
<accession>A0AA88QCR7</accession>
<reference evidence="2" key="1">
    <citation type="submission" date="2023-08" db="EMBL/GenBank/DDBJ databases">
        <title>Chromosome-level Genome Assembly of mud carp (Cirrhinus molitorella).</title>
        <authorList>
            <person name="Liu H."/>
        </authorList>
    </citation>
    <scope>NUCLEOTIDE SEQUENCE</scope>
    <source>
        <strain evidence="2">Prfri</strain>
        <tissue evidence="2">Muscle</tissue>
    </source>
</reference>
<evidence type="ECO:0000313" key="3">
    <source>
        <dbReference type="Proteomes" id="UP001187343"/>
    </source>
</evidence>
<dbReference type="Proteomes" id="UP001187343">
    <property type="component" value="Unassembled WGS sequence"/>
</dbReference>
<dbReference type="AlphaFoldDB" id="A0AA88QCR7"/>
<comment type="caution">
    <text evidence="2">The sequence shown here is derived from an EMBL/GenBank/DDBJ whole genome shotgun (WGS) entry which is preliminary data.</text>
</comment>